<comment type="caution">
    <text evidence="5">The sequence shown here is derived from an EMBL/GenBank/DDBJ whole genome shotgun (WGS) entry which is preliminary data.</text>
</comment>
<keyword evidence="4" id="KW-1133">Transmembrane helix</keyword>
<keyword evidence="3" id="KW-1015">Disulfide bond</keyword>
<evidence type="ECO:0000256" key="3">
    <source>
        <dbReference type="PIRSR" id="PIRSR603782-2"/>
    </source>
</evidence>
<gene>
    <name evidence="5" type="ORF">CRI93_00640</name>
</gene>
<dbReference type="Pfam" id="PF02630">
    <property type="entry name" value="SCO1-SenC"/>
    <property type="match status" value="1"/>
</dbReference>
<sequence>MSAETTARHSRACHDNDVLPHEAFPAMTARFFPSFLAILLAVPLMGLLALTGCTGDEADRIDDLSDASFELVNQDSTTVTFPDDFAGQAIVVGYIYTQCPDICPMVTANMRQLRDRVDAPDDVAFVTITFDPRRDTPDRLRAYREAYGLGDTNWQFLTGDPDTISQLMERLDVRVELSRGSYEDDDYLIDHTDQISLIDPQQRVLFHYGGSMTPVDILAEDLATIRPAS</sequence>
<feature type="binding site" evidence="2">
    <location>
        <position position="103"/>
    </location>
    <ligand>
        <name>Cu cation</name>
        <dbReference type="ChEBI" id="CHEBI:23378"/>
    </ligand>
</feature>
<protein>
    <submittedName>
        <fullName evidence="5">SCO family protein</fullName>
    </submittedName>
</protein>
<dbReference type="CDD" id="cd02968">
    <property type="entry name" value="SCO"/>
    <property type="match status" value="1"/>
</dbReference>
<dbReference type="OrthoDB" id="9811998at2"/>
<feature type="binding site" evidence="2">
    <location>
        <position position="191"/>
    </location>
    <ligand>
        <name>Cu cation</name>
        <dbReference type="ChEBI" id="CHEBI:23378"/>
    </ligand>
</feature>
<evidence type="ECO:0000313" key="5">
    <source>
        <dbReference type="EMBL" id="PEN09269.1"/>
    </source>
</evidence>
<proteinExistence type="inferred from homology"/>
<feature type="transmembrane region" description="Helical" evidence="4">
    <location>
        <begin position="31"/>
        <end position="50"/>
    </location>
</feature>
<dbReference type="EMBL" id="PDEP01000001">
    <property type="protein sequence ID" value="PEN09269.1"/>
    <property type="molecule type" value="Genomic_DNA"/>
</dbReference>
<dbReference type="Gene3D" id="3.40.30.10">
    <property type="entry name" value="Glutaredoxin"/>
    <property type="match status" value="1"/>
</dbReference>
<evidence type="ECO:0000256" key="4">
    <source>
        <dbReference type="SAM" id="Phobius"/>
    </source>
</evidence>
<dbReference type="InterPro" id="IPR003782">
    <property type="entry name" value="SCO1/SenC"/>
</dbReference>
<evidence type="ECO:0000256" key="1">
    <source>
        <dbReference type="ARBA" id="ARBA00010996"/>
    </source>
</evidence>
<organism evidence="5 6">
    <name type="scientific">Longimonas halophila</name>
    <dbReference type="NCBI Taxonomy" id="1469170"/>
    <lineage>
        <taxon>Bacteria</taxon>
        <taxon>Pseudomonadati</taxon>
        <taxon>Rhodothermota</taxon>
        <taxon>Rhodothermia</taxon>
        <taxon>Rhodothermales</taxon>
        <taxon>Salisaetaceae</taxon>
        <taxon>Longimonas</taxon>
    </lineage>
</organism>
<evidence type="ECO:0000256" key="2">
    <source>
        <dbReference type="PIRSR" id="PIRSR603782-1"/>
    </source>
</evidence>
<keyword evidence="2" id="KW-0186">Copper</keyword>
<name>A0A2H3P433_9BACT</name>
<dbReference type="PANTHER" id="PTHR12151:SF25">
    <property type="entry name" value="LINALOOL DEHYDRATASE_ISOMERASE DOMAIN-CONTAINING PROTEIN"/>
    <property type="match status" value="1"/>
</dbReference>
<keyword evidence="4" id="KW-0472">Membrane</keyword>
<feature type="disulfide bond" description="Redox-active" evidence="3">
    <location>
        <begin position="99"/>
        <end position="103"/>
    </location>
</feature>
<keyword evidence="6" id="KW-1185">Reference proteome</keyword>
<feature type="binding site" evidence="2">
    <location>
        <position position="99"/>
    </location>
    <ligand>
        <name>Cu cation</name>
        <dbReference type="ChEBI" id="CHEBI:23378"/>
    </ligand>
</feature>
<evidence type="ECO:0000313" key="6">
    <source>
        <dbReference type="Proteomes" id="UP000221024"/>
    </source>
</evidence>
<dbReference type="SUPFAM" id="SSF52833">
    <property type="entry name" value="Thioredoxin-like"/>
    <property type="match status" value="1"/>
</dbReference>
<reference evidence="5 6" key="1">
    <citation type="submission" date="2017-10" db="EMBL/GenBank/DDBJ databases">
        <title>Draft genome of Longimonas halophila.</title>
        <authorList>
            <person name="Goh K.M."/>
            <person name="Shamsir M.S."/>
            <person name="Lim S.W."/>
        </authorList>
    </citation>
    <scope>NUCLEOTIDE SEQUENCE [LARGE SCALE GENOMIC DNA]</scope>
    <source>
        <strain evidence="5 6">KCTC 42399</strain>
    </source>
</reference>
<dbReference type="AlphaFoldDB" id="A0A2H3P433"/>
<keyword evidence="4" id="KW-0812">Transmembrane</keyword>
<dbReference type="PANTHER" id="PTHR12151">
    <property type="entry name" value="ELECTRON TRANSPORT PROTIN SCO1/SENC FAMILY MEMBER"/>
    <property type="match status" value="1"/>
</dbReference>
<dbReference type="GO" id="GO:0046872">
    <property type="term" value="F:metal ion binding"/>
    <property type="evidence" value="ECO:0007669"/>
    <property type="project" value="UniProtKB-KW"/>
</dbReference>
<accession>A0A2H3P433</accession>
<dbReference type="InterPro" id="IPR036249">
    <property type="entry name" value="Thioredoxin-like_sf"/>
</dbReference>
<comment type="similarity">
    <text evidence="1">Belongs to the SCO1/2 family.</text>
</comment>
<keyword evidence="2" id="KW-0479">Metal-binding</keyword>
<dbReference type="Proteomes" id="UP000221024">
    <property type="component" value="Unassembled WGS sequence"/>
</dbReference>